<dbReference type="GeneID" id="20325834"/>
<evidence type="ECO:0000313" key="2">
    <source>
        <dbReference type="Proteomes" id="UP000054324"/>
    </source>
</evidence>
<dbReference type="AlphaFoldDB" id="A0A074ZWR1"/>
<proteinExistence type="predicted"/>
<gene>
    <name evidence="1" type="ORF">T265_11666</name>
</gene>
<dbReference type="EMBL" id="KL597169">
    <property type="protein sequence ID" value="KER19609.1"/>
    <property type="molecule type" value="Genomic_DNA"/>
</dbReference>
<evidence type="ECO:0000313" key="1">
    <source>
        <dbReference type="EMBL" id="KER19609.1"/>
    </source>
</evidence>
<accession>A0A074ZWR1</accession>
<organism evidence="1 2">
    <name type="scientific">Opisthorchis viverrini</name>
    <name type="common">Southeast Asian liver fluke</name>
    <dbReference type="NCBI Taxonomy" id="6198"/>
    <lineage>
        <taxon>Eukaryota</taxon>
        <taxon>Metazoa</taxon>
        <taxon>Spiralia</taxon>
        <taxon>Lophotrochozoa</taxon>
        <taxon>Platyhelminthes</taxon>
        <taxon>Trematoda</taxon>
        <taxon>Digenea</taxon>
        <taxon>Opisthorchiida</taxon>
        <taxon>Opisthorchiata</taxon>
        <taxon>Opisthorchiidae</taxon>
        <taxon>Opisthorchis</taxon>
    </lineage>
</organism>
<dbReference type="RefSeq" id="XP_009176644.1">
    <property type="nucleotide sequence ID" value="XM_009178380.1"/>
</dbReference>
<protein>
    <submittedName>
        <fullName evidence="1">Uncharacterized protein</fullName>
    </submittedName>
</protein>
<dbReference type="CTD" id="20325834"/>
<dbReference type="KEGG" id="ovi:T265_11666"/>
<dbReference type="Proteomes" id="UP000054324">
    <property type="component" value="Unassembled WGS sequence"/>
</dbReference>
<name>A0A074ZWR1_OPIVI</name>
<reference evidence="1 2" key="1">
    <citation type="submission" date="2013-11" db="EMBL/GenBank/DDBJ databases">
        <title>Opisthorchis viverrini - life in the bile duct.</title>
        <authorList>
            <person name="Young N.D."/>
            <person name="Nagarajan N."/>
            <person name="Lin S.J."/>
            <person name="Korhonen P.K."/>
            <person name="Jex A.R."/>
            <person name="Hall R.S."/>
            <person name="Safavi-Hemami H."/>
            <person name="Kaewkong W."/>
            <person name="Bertrand D."/>
            <person name="Gao S."/>
            <person name="Seet Q."/>
            <person name="Wongkham S."/>
            <person name="Teh B.T."/>
            <person name="Wongkham C."/>
            <person name="Intapan P.M."/>
            <person name="Maleewong W."/>
            <person name="Yang X."/>
            <person name="Hu M."/>
            <person name="Wang Z."/>
            <person name="Hofmann A."/>
            <person name="Sternberg P.W."/>
            <person name="Tan P."/>
            <person name="Wang J."/>
            <person name="Gasser R.B."/>
        </authorList>
    </citation>
    <scope>NUCLEOTIDE SEQUENCE [LARGE SCALE GENOMIC DNA]</scope>
</reference>
<keyword evidence="2" id="KW-1185">Reference proteome</keyword>
<sequence length="68" mass="8138">MARYPSYITVKLHWRNETRDQRNRKPSNRYESPDPLDQIVFNTNASLPYNDDLIESLIVKERIKMDGK</sequence>